<dbReference type="InterPro" id="IPR012340">
    <property type="entry name" value="NA-bd_OB-fold"/>
</dbReference>
<dbReference type="EMBL" id="VOXD01000007">
    <property type="protein sequence ID" value="TXF90358.1"/>
    <property type="molecule type" value="Genomic_DNA"/>
</dbReference>
<feature type="transmembrane region" description="Helical" evidence="1">
    <location>
        <begin position="67"/>
        <end position="92"/>
    </location>
</feature>
<comment type="caution">
    <text evidence="2">The sequence shown here is derived from an EMBL/GenBank/DDBJ whole genome shotgun (WGS) entry which is preliminary data.</text>
</comment>
<organism evidence="2 3">
    <name type="scientific">Neolewinella aurantiaca</name>
    <dbReference type="NCBI Taxonomy" id="2602767"/>
    <lineage>
        <taxon>Bacteria</taxon>
        <taxon>Pseudomonadati</taxon>
        <taxon>Bacteroidota</taxon>
        <taxon>Saprospiria</taxon>
        <taxon>Saprospirales</taxon>
        <taxon>Lewinellaceae</taxon>
        <taxon>Neolewinella</taxon>
    </lineage>
</organism>
<dbReference type="RefSeq" id="WP_147929840.1">
    <property type="nucleotide sequence ID" value="NZ_VOXD01000007.1"/>
</dbReference>
<protein>
    <recommendedName>
        <fullName evidence="4">NfeD-like C-terminal domain-containing protein</fullName>
    </recommendedName>
</protein>
<dbReference type="AlphaFoldDB" id="A0A5C7FH32"/>
<evidence type="ECO:0000313" key="2">
    <source>
        <dbReference type="EMBL" id="TXF90358.1"/>
    </source>
</evidence>
<keyword evidence="1" id="KW-1133">Transmembrane helix</keyword>
<feature type="transmembrane region" description="Helical" evidence="1">
    <location>
        <begin position="7"/>
        <end position="28"/>
    </location>
</feature>
<sequence length="167" mass="17453">MILILTYIALICGGLLLVLLLLSIIGGLDLDLDVDSDGLGTMKSVLTFFSIGSWVVRLVLISEANPVLAFVVGAAAGAVGVYLLSLILKFLLSQQANVNWTVHDAIMEKGTVYLRIPAGGEGIVRVNVKGTKRELKARSVATEDIPTGAPIVVDEIGGDGIVVVSPA</sequence>
<dbReference type="Proteomes" id="UP000321907">
    <property type="component" value="Unassembled WGS sequence"/>
</dbReference>
<accession>A0A5C7FH32</accession>
<dbReference type="Gene3D" id="2.40.50.140">
    <property type="entry name" value="Nucleic acid-binding proteins"/>
    <property type="match status" value="1"/>
</dbReference>
<dbReference type="OrthoDB" id="1495902at2"/>
<feature type="transmembrane region" description="Helical" evidence="1">
    <location>
        <begin position="40"/>
        <end position="60"/>
    </location>
</feature>
<name>A0A5C7FH32_9BACT</name>
<keyword evidence="3" id="KW-1185">Reference proteome</keyword>
<evidence type="ECO:0000313" key="3">
    <source>
        <dbReference type="Proteomes" id="UP000321907"/>
    </source>
</evidence>
<evidence type="ECO:0008006" key="4">
    <source>
        <dbReference type="Google" id="ProtNLM"/>
    </source>
</evidence>
<evidence type="ECO:0000256" key="1">
    <source>
        <dbReference type="SAM" id="Phobius"/>
    </source>
</evidence>
<gene>
    <name evidence="2" type="ORF">FUA23_06090</name>
</gene>
<proteinExistence type="predicted"/>
<keyword evidence="1" id="KW-0812">Transmembrane</keyword>
<reference evidence="2 3" key="1">
    <citation type="submission" date="2019-08" db="EMBL/GenBank/DDBJ databases">
        <title>Lewinella sp. strain SSH13 Genome sequencing and assembly.</title>
        <authorList>
            <person name="Kim I."/>
        </authorList>
    </citation>
    <scope>NUCLEOTIDE SEQUENCE [LARGE SCALE GENOMIC DNA]</scope>
    <source>
        <strain evidence="2 3">SSH13</strain>
    </source>
</reference>
<keyword evidence="1" id="KW-0472">Membrane</keyword>